<keyword evidence="1" id="KW-1133">Transmembrane helix</keyword>
<feature type="transmembrane region" description="Helical" evidence="1">
    <location>
        <begin position="54"/>
        <end position="72"/>
    </location>
</feature>
<dbReference type="EMBL" id="FODN01000003">
    <property type="protein sequence ID" value="SEO12240.1"/>
    <property type="molecule type" value="Genomic_DNA"/>
</dbReference>
<keyword evidence="3" id="KW-1185">Reference proteome</keyword>
<dbReference type="Proteomes" id="UP000198657">
    <property type="component" value="Unassembled WGS sequence"/>
</dbReference>
<gene>
    <name evidence="2" type="ORF">SAMN04487942_1821</name>
</gene>
<name>A0A1H8M4P9_9FLAO</name>
<evidence type="ECO:0000256" key="1">
    <source>
        <dbReference type="SAM" id="Phobius"/>
    </source>
</evidence>
<feature type="transmembrane region" description="Helical" evidence="1">
    <location>
        <begin position="84"/>
        <end position="106"/>
    </location>
</feature>
<accession>A0A1H8M4P9</accession>
<evidence type="ECO:0000313" key="2">
    <source>
        <dbReference type="EMBL" id="SEO12240.1"/>
    </source>
</evidence>
<keyword evidence="1" id="KW-0472">Membrane</keyword>
<protein>
    <submittedName>
        <fullName evidence="2">Uncharacterized protein</fullName>
    </submittedName>
</protein>
<organism evidence="2 3">
    <name type="scientific">Flavobacterium sinopsychrotolerans</name>
    <dbReference type="NCBI Taxonomy" id="604089"/>
    <lineage>
        <taxon>Bacteria</taxon>
        <taxon>Pseudomonadati</taxon>
        <taxon>Bacteroidota</taxon>
        <taxon>Flavobacteriia</taxon>
        <taxon>Flavobacteriales</taxon>
        <taxon>Flavobacteriaceae</taxon>
        <taxon>Flavobacterium</taxon>
    </lineage>
</organism>
<evidence type="ECO:0000313" key="3">
    <source>
        <dbReference type="Proteomes" id="UP000198657"/>
    </source>
</evidence>
<proteinExistence type="predicted"/>
<dbReference type="RefSeq" id="WP_091169606.1">
    <property type="nucleotide sequence ID" value="NZ_CBCSFM010000005.1"/>
</dbReference>
<sequence>MKFTTINLGDNKIEVFNSFIGRETIVLNGKVVSEKNSITGATHHFKMIENDQEVACKFILGYGLNGVVMSLYKDNKPVIESEKSMFFGFVFLTLICFGFVFFYNVIFH</sequence>
<dbReference type="AlphaFoldDB" id="A0A1H8M4P9"/>
<reference evidence="3" key="1">
    <citation type="submission" date="2016-10" db="EMBL/GenBank/DDBJ databases">
        <authorList>
            <person name="Varghese N."/>
            <person name="Submissions S."/>
        </authorList>
    </citation>
    <scope>NUCLEOTIDE SEQUENCE [LARGE SCALE GENOMIC DNA]</scope>
    <source>
        <strain evidence="3">CGMCC 1.8704</strain>
    </source>
</reference>
<dbReference type="STRING" id="604089.SAMN04487942_1821"/>
<keyword evidence="1" id="KW-0812">Transmembrane</keyword>
<dbReference type="OrthoDB" id="1446628at2"/>